<dbReference type="EMBL" id="JAKJKU010000004">
    <property type="protein sequence ID" value="MCF6774676.1"/>
    <property type="molecule type" value="Genomic_DNA"/>
</dbReference>
<evidence type="ECO:0000256" key="2">
    <source>
        <dbReference type="ARBA" id="ARBA00022741"/>
    </source>
</evidence>
<protein>
    <submittedName>
        <fullName evidence="7">Hsp70 family protein</fullName>
    </submittedName>
</protein>
<evidence type="ECO:0000256" key="5">
    <source>
        <dbReference type="ARBA" id="ARBA00023186"/>
    </source>
</evidence>
<name>A0ABS9HMT5_9CORY</name>
<feature type="compositionally biased region" description="Polar residues" evidence="6">
    <location>
        <begin position="389"/>
        <end position="417"/>
    </location>
</feature>
<feature type="region of interest" description="Disordered" evidence="6">
    <location>
        <begin position="370"/>
        <end position="417"/>
    </location>
</feature>
<keyword evidence="3" id="KW-0067">ATP-binding</keyword>
<dbReference type="InterPro" id="IPR043129">
    <property type="entry name" value="ATPase_NBD"/>
</dbReference>
<evidence type="ECO:0000256" key="4">
    <source>
        <dbReference type="ARBA" id="ARBA00023016"/>
    </source>
</evidence>
<evidence type="ECO:0000256" key="6">
    <source>
        <dbReference type="SAM" id="MobiDB-lite"/>
    </source>
</evidence>
<dbReference type="PANTHER" id="PTHR42749:SF1">
    <property type="entry name" value="CELL SHAPE-DETERMINING PROTEIN MREB"/>
    <property type="match status" value="1"/>
</dbReference>
<evidence type="ECO:0000256" key="3">
    <source>
        <dbReference type="ARBA" id="ARBA00022840"/>
    </source>
</evidence>
<dbReference type="Proteomes" id="UP001200604">
    <property type="component" value="Unassembled WGS sequence"/>
</dbReference>
<keyword evidence="2" id="KW-0547">Nucleotide-binding</keyword>
<feature type="region of interest" description="Disordered" evidence="6">
    <location>
        <begin position="447"/>
        <end position="475"/>
    </location>
</feature>
<keyword evidence="4" id="KW-0346">Stress response</keyword>
<proteinExistence type="inferred from homology"/>
<feature type="compositionally biased region" description="Polar residues" evidence="6">
    <location>
        <begin position="457"/>
        <end position="470"/>
    </location>
</feature>
<evidence type="ECO:0000313" key="8">
    <source>
        <dbReference type="Proteomes" id="UP001200604"/>
    </source>
</evidence>
<dbReference type="Gene3D" id="3.30.420.40">
    <property type="match status" value="2"/>
</dbReference>
<evidence type="ECO:0000313" key="7">
    <source>
        <dbReference type="EMBL" id="MCF6774676.1"/>
    </source>
</evidence>
<accession>A0ABS9HMT5</accession>
<dbReference type="Pfam" id="PF00012">
    <property type="entry name" value="HSP70"/>
    <property type="match status" value="1"/>
</dbReference>
<reference evidence="7 8" key="1">
    <citation type="submission" date="2022-01" db="EMBL/GenBank/DDBJ databases">
        <title>Identification and Characterization of Corynebacterium sp.</title>
        <authorList>
            <person name="Luo Q."/>
            <person name="Qu P."/>
            <person name="Chen Q."/>
        </authorList>
    </citation>
    <scope>NUCLEOTIDE SEQUENCE [LARGE SCALE GENOMIC DNA]</scope>
    <source>
        <strain evidence="7 8">MC-12</strain>
    </source>
</reference>
<gene>
    <name evidence="7" type="ORF">L3H44_09710</name>
</gene>
<keyword evidence="8" id="KW-1185">Reference proteome</keyword>
<dbReference type="InterPro" id="IPR013126">
    <property type="entry name" value="Hsp_70_fam"/>
</dbReference>
<dbReference type="GeneID" id="92727537"/>
<dbReference type="Gene3D" id="3.90.640.10">
    <property type="entry name" value="Actin, Chain A, domain 4"/>
    <property type="match status" value="1"/>
</dbReference>
<sequence>MMFAKNEGATPRRGDVSPIDRVPKTWTLAIDLGSSNTAAAIRHGTAEPTELRLDSSSTRIPSAVYLGRSATYVGRQAIEHAQYSPENFFLSPKRLLLEEHSSRDEEVLGALAALYREVYTKAMGSCGPQPPETVILTHPHTVSTSFTEALRTAAIRGGIPAELIRLVTEPVAAAQFYARTNELPPALLVVDVGGGTTDTSLIKPSSAGVPQVANSMGDHRLGGRSFDQNLIRDLADDYADRFSLPLDDNDHIARILASESIYPRVINLREQLSFAEDQKFEFIQPPFEESLSLTYSRERLTEILRDDIARINELAKRTATVATQTSNNLPDERIHCFLTGGAAFTPALREALGKWTQVSPINTPFNAVSKGALLPPRNASDVSQDLERSTTTSAESGVGSSWRPQALTRHTNASQRKGTVPRQIMTFVTVFILGALVTALAIHRTQHGDQDHERTEQNTSQNTSQFNPDTITPVKIPDDSPIIAGSKLVCNKLPGLIAERIDNANSFSGGNNIDSSKCSFEVGDHHYVEITVTPLYDYSFVSEPVDIGHRSVTKTDNIPNWYLIPHTDDGSSPAIWFAKISERGWINITPQSELENPKDEEALRQSINVVDQIIRKG</sequence>
<feature type="compositionally biased region" description="Basic and acidic residues" evidence="6">
    <location>
        <begin position="447"/>
        <end position="456"/>
    </location>
</feature>
<evidence type="ECO:0000256" key="1">
    <source>
        <dbReference type="ARBA" id="ARBA00007381"/>
    </source>
</evidence>
<dbReference type="InterPro" id="IPR018181">
    <property type="entry name" value="Heat_shock_70_CS"/>
</dbReference>
<dbReference type="PROSITE" id="PS00329">
    <property type="entry name" value="HSP70_2"/>
    <property type="match status" value="1"/>
</dbReference>
<keyword evidence="5" id="KW-0143">Chaperone</keyword>
<comment type="similarity">
    <text evidence="1">Belongs to the heat shock protein 70 family.</text>
</comment>
<dbReference type="RefSeq" id="WP_082089955.1">
    <property type="nucleotide sequence ID" value="NZ_JAGSOA010000003.1"/>
</dbReference>
<dbReference type="PANTHER" id="PTHR42749">
    <property type="entry name" value="CELL SHAPE-DETERMINING PROTEIN MREB"/>
    <property type="match status" value="1"/>
</dbReference>
<organism evidence="7 8">
    <name type="scientific">Corynebacterium parakroppenstedtii</name>
    <dbReference type="NCBI Taxonomy" id="2828363"/>
    <lineage>
        <taxon>Bacteria</taxon>
        <taxon>Bacillati</taxon>
        <taxon>Actinomycetota</taxon>
        <taxon>Actinomycetes</taxon>
        <taxon>Mycobacteriales</taxon>
        <taxon>Corynebacteriaceae</taxon>
        <taxon>Corynebacterium</taxon>
    </lineage>
</organism>
<dbReference type="SUPFAM" id="SSF53067">
    <property type="entry name" value="Actin-like ATPase domain"/>
    <property type="match status" value="2"/>
</dbReference>
<comment type="caution">
    <text evidence="7">The sequence shown here is derived from an EMBL/GenBank/DDBJ whole genome shotgun (WGS) entry which is preliminary data.</text>
</comment>